<evidence type="ECO:0000256" key="2">
    <source>
        <dbReference type="ARBA" id="ARBA00022676"/>
    </source>
</evidence>
<dbReference type="InterPro" id="IPR029044">
    <property type="entry name" value="Nucleotide-diphossugar_trans"/>
</dbReference>
<sequence length="316" mass="35846">MINKPKLSIVIPVYNEEENIPVVSENIKKGLKGKIDYEVIWVNDGSSDDTKNEIKKICLEDTNVHGITLMSRTGQSGALMAGIDRAKGQYIATMDGDNQDEPSDFLKMVEKLEEEDLDAVVGWRKNRWQGNVIRRIPSLIANKMMKMAFGDLGIHDTGCMVKVVKASIMKDIKLYGELHRFMSYLLGMYGTNMDEIVVHHRAREHGKSKYGFGRTLTVIFDILNVKFLTMRRKTPIQFMGPLALVTYVVSAISFVAAIFEKFLNQADLTENPLLLITVFGLIMGTQFFSFGLLGELILRSYHENGERKTYAVREEY</sequence>
<dbReference type="Proteomes" id="UP000033866">
    <property type="component" value="Unassembled WGS sequence"/>
</dbReference>
<keyword evidence="1" id="KW-1003">Cell membrane</keyword>
<keyword evidence="4 8" id="KW-0812">Transmembrane</keyword>
<keyword evidence="5" id="KW-0448">Lipopolysaccharide biosynthesis</keyword>
<keyword evidence="2" id="KW-0328">Glycosyltransferase</keyword>
<name>A0A0G0B4P0_9BACT</name>
<feature type="transmembrane region" description="Helical" evidence="8">
    <location>
        <begin position="238"/>
        <end position="259"/>
    </location>
</feature>
<dbReference type="InterPro" id="IPR050256">
    <property type="entry name" value="Glycosyltransferase_2"/>
</dbReference>
<accession>A0A0G0B4P0</accession>
<evidence type="ECO:0000313" key="10">
    <source>
        <dbReference type="EMBL" id="KKP64279.1"/>
    </source>
</evidence>
<comment type="caution">
    <text evidence="10">The sequence shown here is derived from an EMBL/GenBank/DDBJ whole genome shotgun (WGS) entry which is preliminary data.</text>
</comment>
<evidence type="ECO:0000256" key="4">
    <source>
        <dbReference type="ARBA" id="ARBA00022692"/>
    </source>
</evidence>
<evidence type="ECO:0000256" key="6">
    <source>
        <dbReference type="ARBA" id="ARBA00022989"/>
    </source>
</evidence>
<dbReference type="GO" id="GO:0005886">
    <property type="term" value="C:plasma membrane"/>
    <property type="evidence" value="ECO:0007669"/>
    <property type="project" value="TreeGrafter"/>
</dbReference>
<evidence type="ECO:0000313" key="11">
    <source>
        <dbReference type="Proteomes" id="UP000033866"/>
    </source>
</evidence>
<dbReference type="GO" id="GO:0009103">
    <property type="term" value="P:lipopolysaccharide biosynthetic process"/>
    <property type="evidence" value="ECO:0007669"/>
    <property type="project" value="UniProtKB-KW"/>
</dbReference>
<evidence type="ECO:0000256" key="7">
    <source>
        <dbReference type="ARBA" id="ARBA00023136"/>
    </source>
</evidence>
<dbReference type="InterPro" id="IPR001173">
    <property type="entry name" value="Glyco_trans_2-like"/>
</dbReference>
<keyword evidence="3 10" id="KW-0808">Transferase</keyword>
<dbReference type="PANTHER" id="PTHR48090:SF3">
    <property type="entry name" value="UNDECAPRENYL-PHOSPHATE 4-DEOXY-4-FORMAMIDO-L-ARABINOSE TRANSFERASE"/>
    <property type="match status" value="1"/>
</dbReference>
<evidence type="ECO:0000256" key="1">
    <source>
        <dbReference type="ARBA" id="ARBA00022475"/>
    </source>
</evidence>
<reference evidence="10 11" key="1">
    <citation type="journal article" date="2015" name="Nature">
        <title>rRNA introns, odd ribosomes, and small enigmatic genomes across a large radiation of phyla.</title>
        <authorList>
            <person name="Brown C.T."/>
            <person name="Hug L.A."/>
            <person name="Thomas B.C."/>
            <person name="Sharon I."/>
            <person name="Castelle C.J."/>
            <person name="Singh A."/>
            <person name="Wilkins M.J."/>
            <person name="Williams K.H."/>
            <person name="Banfield J.F."/>
        </authorList>
    </citation>
    <scope>NUCLEOTIDE SEQUENCE [LARGE SCALE GENOMIC DNA]</scope>
</reference>
<dbReference type="Gene3D" id="3.90.550.10">
    <property type="entry name" value="Spore Coat Polysaccharide Biosynthesis Protein SpsA, Chain A"/>
    <property type="match status" value="1"/>
</dbReference>
<dbReference type="SUPFAM" id="SSF53448">
    <property type="entry name" value="Nucleotide-diphospho-sugar transferases"/>
    <property type="match status" value="1"/>
</dbReference>
<feature type="domain" description="Glycosyltransferase 2-like" evidence="9">
    <location>
        <begin position="8"/>
        <end position="151"/>
    </location>
</feature>
<dbReference type="PANTHER" id="PTHR48090">
    <property type="entry name" value="UNDECAPRENYL-PHOSPHATE 4-DEOXY-4-FORMAMIDO-L-ARABINOSE TRANSFERASE-RELATED"/>
    <property type="match status" value="1"/>
</dbReference>
<evidence type="ECO:0000256" key="8">
    <source>
        <dbReference type="SAM" id="Phobius"/>
    </source>
</evidence>
<evidence type="ECO:0000256" key="3">
    <source>
        <dbReference type="ARBA" id="ARBA00022679"/>
    </source>
</evidence>
<dbReference type="EMBL" id="LBPV01000049">
    <property type="protein sequence ID" value="KKP64279.1"/>
    <property type="molecule type" value="Genomic_DNA"/>
</dbReference>
<protein>
    <submittedName>
        <fullName evidence="10">Glycosyl transferase family 2</fullName>
    </submittedName>
</protein>
<organism evidence="10 11">
    <name type="scientific">candidate division WS6 bacterium GW2011_GWE1_34_7</name>
    <dbReference type="NCBI Taxonomy" id="1619093"/>
    <lineage>
        <taxon>Bacteria</taxon>
        <taxon>Candidatus Dojkabacteria</taxon>
    </lineage>
</organism>
<feature type="transmembrane region" description="Helical" evidence="8">
    <location>
        <begin position="274"/>
        <end position="298"/>
    </location>
</feature>
<proteinExistence type="predicted"/>
<dbReference type="Pfam" id="PF00535">
    <property type="entry name" value="Glycos_transf_2"/>
    <property type="match status" value="1"/>
</dbReference>
<dbReference type="GO" id="GO:0099621">
    <property type="term" value="F:undecaprenyl-phosphate 4-deoxy-4-formamido-L-arabinose transferase activity"/>
    <property type="evidence" value="ECO:0007669"/>
    <property type="project" value="TreeGrafter"/>
</dbReference>
<dbReference type="AlphaFoldDB" id="A0A0G0B4P0"/>
<dbReference type="CDD" id="cd04187">
    <property type="entry name" value="DPM1_like_bac"/>
    <property type="match status" value="1"/>
</dbReference>
<evidence type="ECO:0000259" key="9">
    <source>
        <dbReference type="Pfam" id="PF00535"/>
    </source>
</evidence>
<gene>
    <name evidence="10" type="ORF">UR61_C0049G0002</name>
</gene>
<keyword evidence="7 8" id="KW-0472">Membrane</keyword>
<keyword evidence="6 8" id="KW-1133">Transmembrane helix</keyword>
<evidence type="ECO:0000256" key="5">
    <source>
        <dbReference type="ARBA" id="ARBA00022985"/>
    </source>
</evidence>